<feature type="domain" description="Calcineurin-like phosphoesterase" evidence="4">
    <location>
        <begin position="152"/>
        <end position="319"/>
    </location>
</feature>
<keyword evidence="1" id="KW-0479">Metal-binding</keyword>
<dbReference type="GO" id="GO:0046872">
    <property type="term" value="F:metal ion binding"/>
    <property type="evidence" value="ECO:0007669"/>
    <property type="project" value="UniProtKB-KW"/>
</dbReference>
<dbReference type="InterPro" id="IPR051158">
    <property type="entry name" value="Metallophosphoesterase_sf"/>
</dbReference>
<keyword evidence="2" id="KW-0378">Hydrolase</keyword>
<feature type="transmembrane region" description="Helical" evidence="3">
    <location>
        <begin position="6"/>
        <end position="25"/>
    </location>
</feature>
<dbReference type="STRING" id="83765.SAMN05660284_00977"/>
<evidence type="ECO:0000256" key="3">
    <source>
        <dbReference type="SAM" id="Phobius"/>
    </source>
</evidence>
<dbReference type="EMBL" id="FOVE01000005">
    <property type="protein sequence ID" value="SFN23952.1"/>
    <property type="molecule type" value="Genomic_DNA"/>
</dbReference>
<gene>
    <name evidence="5" type="ORF">SAMN05660284_00977</name>
</gene>
<dbReference type="GO" id="GO:0009245">
    <property type="term" value="P:lipid A biosynthetic process"/>
    <property type="evidence" value="ECO:0007669"/>
    <property type="project" value="TreeGrafter"/>
</dbReference>
<dbReference type="InterPro" id="IPR029052">
    <property type="entry name" value="Metallo-depent_PP-like"/>
</dbReference>
<sequence>MYQFHILTGLIALYVIGRLVLPLPWKTGAKCLAALGLFSISQHHLVTRTWFGTLASPEVPFAGIVVLGWLFGALLLLASFLFLKDVAAALLFLLRKAGLKWSLPSSHARWAGALSFAAFALSAIGVWQSVKVPEVHTVEITLKRLPPELDGLRLVQITDLHASKLFQGPWVRAVVERVNALNPDLILVTGDVIDGTPDVRAQDVAPLADLKARHGVFAALGNHEYYSNLAGWTQKFRELGFNLLLNEHVVIKSKGRALVLAGVTDRAASRFAATEPDIRKALAGVPKDAPIVLMDHQPRGARINAAAGVGLQFSGHTHGGQILGLRVVSQIVNEGFISGLYQVGAMQLYVGNGAGLWAGFPVRLGVQSEIAQIVLRATPGKETSVQAQ</sequence>
<keyword evidence="6" id="KW-1185">Reference proteome</keyword>
<proteinExistence type="predicted"/>
<dbReference type="GO" id="GO:0016020">
    <property type="term" value="C:membrane"/>
    <property type="evidence" value="ECO:0007669"/>
    <property type="project" value="GOC"/>
</dbReference>
<name>A0A1I4XE53_9NEIS</name>
<organism evidence="5 6">
    <name type="scientific">Formivibrio citricus</name>
    <dbReference type="NCBI Taxonomy" id="83765"/>
    <lineage>
        <taxon>Bacteria</taxon>
        <taxon>Pseudomonadati</taxon>
        <taxon>Pseudomonadota</taxon>
        <taxon>Betaproteobacteria</taxon>
        <taxon>Neisseriales</taxon>
        <taxon>Chitinibacteraceae</taxon>
        <taxon>Formivibrio</taxon>
    </lineage>
</organism>
<evidence type="ECO:0000256" key="2">
    <source>
        <dbReference type="ARBA" id="ARBA00022801"/>
    </source>
</evidence>
<dbReference type="InterPro" id="IPR004843">
    <property type="entry name" value="Calcineurin-like_PHP"/>
</dbReference>
<reference evidence="6" key="1">
    <citation type="submission" date="2016-10" db="EMBL/GenBank/DDBJ databases">
        <authorList>
            <person name="Varghese N."/>
            <person name="Submissions S."/>
        </authorList>
    </citation>
    <scope>NUCLEOTIDE SEQUENCE [LARGE SCALE GENOMIC DNA]</scope>
    <source>
        <strain evidence="6">DSM 6150</strain>
    </source>
</reference>
<evidence type="ECO:0000259" key="4">
    <source>
        <dbReference type="Pfam" id="PF00149"/>
    </source>
</evidence>
<protein>
    <recommendedName>
        <fullName evidence="4">Calcineurin-like phosphoesterase domain-containing protein</fullName>
    </recommendedName>
</protein>
<keyword evidence="3" id="KW-0812">Transmembrane</keyword>
<dbReference type="OrthoDB" id="9780884at2"/>
<dbReference type="GO" id="GO:0008758">
    <property type="term" value="F:UDP-2,3-diacylglucosamine hydrolase activity"/>
    <property type="evidence" value="ECO:0007669"/>
    <property type="project" value="TreeGrafter"/>
</dbReference>
<feature type="transmembrane region" description="Helical" evidence="3">
    <location>
        <begin position="63"/>
        <end position="94"/>
    </location>
</feature>
<evidence type="ECO:0000256" key="1">
    <source>
        <dbReference type="ARBA" id="ARBA00022723"/>
    </source>
</evidence>
<evidence type="ECO:0000313" key="5">
    <source>
        <dbReference type="EMBL" id="SFN23952.1"/>
    </source>
</evidence>
<dbReference type="Proteomes" id="UP000242869">
    <property type="component" value="Unassembled WGS sequence"/>
</dbReference>
<dbReference type="Pfam" id="PF00149">
    <property type="entry name" value="Metallophos"/>
    <property type="match status" value="1"/>
</dbReference>
<keyword evidence="3" id="KW-0472">Membrane</keyword>
<keyword evidence="3" id="KW-1133">Transmembrane helix</keyword>
<evidence type="ECO:0000313" key="6">
    <source>
        <dbReference type="Proteomes" id="UP000242869"/>
    </source>
</evidence>
<dbReference type="CDD" id="cd07385">
    <property type="entry name" value="MPP_YkuE_C"/>
    <property type="match status" value="1"/>
</dbReference>
<dbReference type="RefSeq" id="WP_091192106.1">
    <property type="nucleotide sequence ID" value="NZ_FOVE01000005.1"/>
</dbReference>
<dbReference type="AlphaFoldDB" id="A0A1I4XE53"/>
<accession>A0A1I4XE53</accession>
<dbReference type="PANTHER" id="PTHR31302">
    <property type="entry name" value="TRANSMEMBRANE PROTEIN WITH METALLOPHOSPHOESTERASE DOMAIN-RELATED"/>
    <property type="match status" value="1"/>
</dbReference>
<dbReference type="PANTHER" id="PTHR31302:SF31">
    <property type="entry name" value="PHOSPHODIESTERASE YAEI"/>
    <property type="match status" value="1"/>
</dbReference>
<dbReference type="SUPFAM" id="SSF56300">
    <property type="entry name" value="Metallo-dependent phosphatases"/>
    <property type="match status" value="1"/>
</dbReference>
<dbReference type="Gene3D" id="3.60.21.10">
    <property type="match status" value="1"/>
</dbReference>